<gene>
    <name evidence="5" type="ORF">PENANT_c002G06230</name>
</gene>
<dbReference type="SUPFAM" id="SSF48403">
    <property type="entry name" value="Ankyrin repeat"/>
    <property type="match status" value="4"/>
</dbReference>
<dbReference type="Pfam" id="PF12796">
    <property type="entry name" value="Ank_2"/>
    <property type="match status" value="2"/>
</dbReference>
<dbReference type="PANTHER" id="PTHR24198">
    <property type="entry name" value="ANKYRIN REPEAT AND PROTEIN KINASE DOMAIN-CONTAINING PROTEIN"/>
    <property type="match status" value="1"/>
</dbReference>
<keyword evidence="6" id="KW-1185">Reference proteome</keyword>
<dbReference type="InterPro" id="IPR002110">
    <property type="entry name" value="Ankyrin_rpt"/>
</dbReference>
<evidence type="ECO:0000313" key="6">
    <source>
        <dbReference type="Proteomes" id="UP000191672"/>
    </source>
</evidence>
<dbReference type="PROSITE" id="PS50297">
    <property type="entry name" value="ANK_REP_REGION"/>
    <property type="match status" value="3"/>
</dbReference>
<feature type="compositionally biased region" description="Polar residues" evidence="4">
    <location>
        <begin position="14"/>
        <end position="23"/>
    </location>
</feature>
<feature type="repeat" description="ANK" evidence="3">
    <location>
        <begin position="1015"/>
        <end position="1050"/>
    </location>
</feature>
<dbReference type="PANTHER" id="PTHR24198:SF165">
    <property type="entry name" value="ANKYRIN REPEAT-CONTAINING PROTEIN-RELATED"/>
    <property type="match status" value="1"/>
</dbReference>
<name>A0A1V6QKV5_9EURO</name>
<evidence type="ECO:0000313" key="5">
    <source>
        <dbReference type="EMBL" id="OQD89597.1"/>
    </source>
</evidence>
<dbReference type="SMART" id="SM00248">
    <property type="entry name" value="ANK"/>
    <property type="match status" value="14"/>
</dbReference>
<evidence type="ECO:0000256" key="4">
    <source>
        <dbReference type="SAM" id="MobiDB-lite"/>
    </source>
</evidence>
<dbReference type="InterPro" id="IPR036770">
    <property type="entry name" value="Ankyrin_rpt-contain_sf"/>
</dbReference>
<dbReference type="EMBL" id="MDYN01000002">
    <property type="protein sequence ID" value="OQD89597.1"/>
    <property type="molecule type" value="Genomic_DNA"/>
</dbReference>
<dbReference type="Pfam" id="PF00023">
    <property type="entry name" value="Ank"/>
    <property type="match status" value="2"/>
</dbReference>
<dbReference type="PROSITE" id="PS50088">
    <property type="entry name" value="ANK_REPEAT"/>
    <property type="match status" value="4"/>
</dbReference>
<dbReference type="PRINTS" id="PR01415">
    <property type="entry name" value="ANKYRIN"/>
</dbReference>
<feature type="region of interest" description="Disordered" evidence="4">
    <location>
        <begin position="1"/>
        <end position="46"/>
    </location>
</feature>
<proteinExistence type="predicted"/>
<evidence type="ECO:0000256" key="1">
    <source>
        <dbReference type="ARBA" id="ARBA00022737"/>
    </source>
</evidence>
<evidence type="ECO:0000256" key="2">
    <source>
        <dbReference type="ARBA" id="ARBA00023043"/>
    </source>
</evidence>
<dbReference type="Gene3D" id="1.25.40.20">
    <property type="entry name" value="Ankyrin repeat-containing domain"/>
    <property type="match status" value="6"/>
</dbReference>
<feature type="repeat" description="ANK" evidence="3">
    <location>
        <begin position="260"/>
        <end position="292"/>
    </location>
</feature>
<feature type="repeat" description="ANK" evidence="3">
    <location>
        <begin position="360"/>
        <end position="392"/>
    </location>
</feature>
<protein>
    <submittedName>
        <fullName evidence="5">Uncharacterized protein</fullName>
    </submittedName>
</protein>
<accession>A0A1V6QKV5</accession>
<sequence length="1116" mass="120802">MQNQDNVSAGLMHTESQIDTSDASAAPNVQFGGVSGQPETRGTRGVDAPFGFKPSTDERPAFWAGPSPSPWHTGGLFGVGSGSSARQAQNITPAGPPENRGTRGMDALFGLKSSTDARPTFGAGHLPSPSHAAGLFRTGTSSFGTGIPPNPEPFGFGSSARPAQHSSLFGPPATGMSTGPGRCIGVFSTGDVTETKVPEKPETLIQAVNRNSVDALQDLLPLTTNPQELDEVMDIVASKGDAVMMKFLLGSARVNVDGASNDTPLFRAALGHHLEAMKLLLDYGADPKKRSRGLRSHGCIMAGITVQLSTPLHAVAGFDNVTGVHTRNAFPQIAEVQQRARECCQLLLDAGCDPNSRGYDENTPLHFCAASNLIVVAETLLKHGADPFPVNKAGLIPLALVRLSTGRDSIPMIHLFTQHGRKLDEPCGNDRKTPLHHQFQLRHDIDLSLLSPSVTDWNVANAKGETVLHQVMSWTPLPTYKLVSDLIKLGADVRCKDDAGIQPIHSIISRYAPKFLEGQGPIIRLLLGVGANLDEKDHEGRTPLHHLVNEVTMRTGNYGAVCDFVREFSPDVHAVDHDGNGVLHLALQKGPESFTICLWSPAILTGLVEFGADPRLINRYGENLMHILMRCNHVKAGNFPVNILQLLFDYGISSSSQDEDGNTPLHILCSTKLNSTMKNWLKDKGLELVLSSGDIDLLQTPNHAGMEPIHLAAANSKPLVSKLISRGVSISNQTLTNQNVLHFAASAREGNNVGLLIAESRAKKTLDSLLNQRDGNGSSPLHKACQSGSLESVLFLVEAGAEVDIQDNTGVTPLDLCRNIIDQVEQAGVEMWETQTTRSHLFYDVQIGCEPNPQPNDAGQMMEIICFLEQAMGQKPRLRGDYDLDIARLPFRHSLSRFTSVFLRGHYQPIQKLINSGIIIPLRTGGTGYDHKFEQKSSDLLSQLIMGGYVFLFDMIAGSLQDTHWSSGLDGAPPYILTAAMRTEPNMPILRLLVEKYGADLNAKGPVGNCIWGSLDYGALHMLARGHNWWQNGAVQYLLEQGADVNLKDGYGKTPLRLTVISFINGAPFSKEIMRTLLEGGADPNIADDRGWRPLDEEVDDAEVVDWLTRAGKGLS</sequence>
<keyword evidence="2 3" id="KW-0040">ANK repeat</keyword>
<comment type="caution">
    <text evidence="5">The sequence shown here is derived from an EMBL/GenBank/DDBJ whole genome shotgun (WGS) entry which is preliminary data.</text>
</comment>
<keyword evidence="1" id="KW-0677">Repeat</keyword>
<feature type="region of interest" description="Disordered" evidence="4">
    <location>
        <begin position="81"/>
        <end position="103"/>
    </location>
</feature>
<reference evidence="6" key="1">
    <citation type="journal article" date="2017" name="Nat. Microbiol.">
        <title>Global analysis of biosynthetic gene clusters reveals vast potential of secondary metabolite production in Penicillium species.</title>
        <authorList>
            <person name="Nielsen J.C."/>
            <person name="Grijseels S."/>
            <person name="Prigent S."/>
            <person name="Ji B."/>
            <person name="Dainat J."/>
            <person name="Nielsen K.F."/>
            <person name="Frisvad J.C."/>
            <person name="Workman M."/>
            <person name="Nielsen J."/>
        </authorList>
    </citation>
    <scope>NUCLEOTIDE SEQUENCE [LARGE SCALE GENOMIC DNA]</scope>
    <source>
        <strain evidence="6">IBT 31811</strain>
    </source>
</reference>
<feature type="repeat" description="ANK" evidence="3">
    <location>
        <begin position="776"/>
        <end position="808"/>
    </location>
</feature>
<dbReference type="AlphaFoldDB" id="A0A1V6QKV5"/>
<evidence type="ECO:0000256" key="3">
    <source>
        <dbReference type="PROSITE-ProRule" id="PRU00023"/>
    </source>
</evidence>
<dbReference type="Proteomes" id="UP000191672">
    <property type="component" value="Unassembled WGS sequence"/>
</dbReference>
<feature type="compositionally biased region" description="Polar residues" evidence="4">
    <location>
        <begin position="82"/>
        <end position="92"/>
    </location>
</feature>
<organism evidence="5 6">
    <name type="scientific">Penicillium antarcticum</name>
    <dbReference type="NCBI Taxonomy" id="416450"/>
    <lineage>
        <taxon>Eukaryota</taxon>
        <taxon>Fungi</taxon>
        <taxon>Dikarya</taxon>
        <taxon>Ascomycota</taxon>
        <taxon>Pezizomycotina</taxon>
        <taxon>Eurotiomycetes</taxon>
        <taxon>Eurotiomycetidae</taxon>
        <taxon>Eurotiales</taxon>
        <taxon>Aspergillaceae</taxon>
        <taxon>Penicillium</taxon>
    </lineage>
</organism>
<dbReference type="STRING" id="416450.A0A1V6QKV5"/>